<dbReference type="OrthoDB" id="6156557at2759"/>
<dbReference type="AlphaFoldDB" id="R7UXT5"/>
<evidence type="ECO:0000256" key="1">
    <source>
        <dbReference type="SAM" id="SignalP"/>
    </source>
</evidence>
<name>R7UXT5_CAPTE</name>
<reference evidence="4" key="1">
    <citation type="submission" date="2012-12" db="EMBL/GenBank/DDBJ databases">
        <authorList>
            <person name="Hellsten U."/>
            <person name="Grimwood J."/>
            <person name="Chapman J.A."/>
            <person name="Shapiro H."/>
            <person name="Aerts A."/>
            <person name="Otillar R.P."/>
            <person name="Terry A.Y."/>
            <person name="Boore J.L."/>
            <person name="Simakov O."/>
            <person name="Marletaz F."/>
            <person name="Cho S.-J."/>
            <person name="Edsinger-Gonzales E."/>
            <person name="Havlak P."/>
            <person name="Kuo D.-H."/>
            <person name="Larsson T."/>
            <person name="Lv J."/>
            <person name="Arendt D."/>
            <person name="Savage R."/>
            <person name="Osoegawa K."/>
            <person name="de Jong P."/>
            <person name="Lindberg D.R."/>
            <person name="Seaver E.C."/>
            <person name="Weisblat D.A."/>
            <person name="Putnam N.H."/>
            <person name="Grigoriev I.V."/>
            <person name="Rokhsar D.S."/>
        </authorList>
    </citation>
    <scope>NUCLEOTIDE SEQUENCE</scope>
    <source>
        <strain evidence="4">I ESC-2004</strain>
    </source>
</reference>
<keyword evidence="4" id="KW-1185">Reference proteome</keyword>
<feature type="chain" id="PRO_5008788453" description="Farnesoic acid O-methyl transferase domain-containing protein" evidence="1">
    <location>
        <begin position="19"/>
        <end position="217"/>
    </location>
</feature>
<dbReference type="EnsemblMetazoa" id="CapteT209425">
    <property type="protein sequence ID" value="CapteP209425"/>
    <property type="gene ID" value="CapteG209425"/>
</dbReference>
<dbReference type="HOGENOM" id="CLU_104324_0_0_1"/>
<protein>
    <recommendedName>
        <fullName evidence="5">Farnesoic acid O-methyl transferase domain-containing protein</fullName>
    </recommendedName>
</protein>
<dbReference type="Proteomes" id="UP000014760">
    <property type="component" value="Unassembled WGS sequence"/>
</dbReference>
<evidence type="ECO:0008006" key="5">
    <source>
        <dbReference type="Google" id="ProtNLM"/>
    </source>
</evidence>
<reference evidence="2 4" key="2">
    <citation type="journal article" date="2013" name="Nature">
        <title>Insights into bilaterian evolution from three spiralian genomes.</title>
        <authorList>
            <person name="Simakov O."/>
            <person name="Marletaz F."/>
            <person name="Cho S.J."/>
            <person name="Edsinger-Gonzales E."/>
            <person name="Havlak P."/>
            <person name="Hellsten U."/>
            <person name="Kuo D.H."/>
            <person name="Larsson T."/>
            <person name="Lv J."/>
            <person name="Arendt D."/>
            <person name="Savage R."/>
            <person name="Osoegawa K."/>
            <person name="de Jong P."/>
            <person name="Grimwood J."/>
            <person name="Chapman J.A."/>
            <person name="Shapiro H."/>
            <person name="Aerts A."/>
            <person name="Otillar R.P."/>
            <person name="Terry A.Y."/>
            <person name="Boore J.L."/>
            <person name="Grigoriev I.V."/>
            <person name="Lindberg D.R."/>
            <person name="Seaver E.C."/>
            <person name="Weisblat D.A."/>
            <person name="Putnam N.H."/>
            <person name="Rokhsar D.S."/>
        </authorList>
    </citation>
    <scope>NUCLEOTIDE SEQUENCE</scope>
    <source>
        <strain evidence="2 4">I ESC-2004</strain>
    </source>
</reference>
<evidence type="ECO:0000313" key="4">
    <source>
        <dbReference type="Proteomes" id="UP000014760"/>
    </source>
</evidence>
<accession>R7UXT5</accession>
<feature type="signal peptide" evidence="1">
    <location>
        <begin position="1"/>
        <end position="18"/>
    </location>
</feature>
<proteinExistence type="predicted"/>
<evidence type="ECO:0000313" key="2">
    <source>
        <dbReference type="EMBL" id="ELU11129.1"/>
    </source>
</evidence>
<sequence length="217" mass="24164">MKIFAFLILVLFADFAMGNDIRMSFAAKLTKGGIHLVITDFANADDFYVGVKACTGAMVTFVNSVNENTRTVMFGNSKTNTVQLWNRSHQVLAESYEVVLDCNEMKYFWMNKANGVLTVGRGLQSGTDIILQYSLPDGFIWGRIFFQKMGEDEAEFEKQVKAPFSSPDSVYLINLETTNESDSFSVNNNIVASSNAVIYTQTSQNTSNNQDSEQEAS</sequence>
<dbReference type="EMBL" id="KB296957">
    <property type="protein sequence ID" value="ELU11129.1"/>
    <property type="molecule type" value="Genomic_DNA"/>
</dbReference>
<reference evidence="3" key="3">
    <citation type="submission" date="2015-06" db="UniProtKB">
        <authorList>
            <consortium name="EnsemblMetazoa"/>
        </authorList>
    </citation>
    <scope>IDENTIFICATION</scope>
</reference>
<evidence type="ECO:0000313" key="3">
    <source>
        <dbReference type="EnsemblMetazoa" id="CapteP209425"/>
    </source>
</evidence>
<keyword evidence="1" id="KW-0732">Signal</keyword>
<organism evidence="2">
    <name type="scientific">Capitella teleta</name>
    <name type="common">Polychaete worm</name>
    <dbReference type="NCBI Taxonomy" id="283909"/>
    <lineage>
        <taxon>Eukaryota</taxon>
        <taxon>Metazoa</taxon>
        <taxon>Spiralia</taxon>
        <taxon>Lophotrochozoa</taxon>
        <taxon>Annelida</taxon>
        <taxon>Polychaeta</taxon>
        <taxon>Sedentaria</taxon>
        <taxon>Scolecida</taxon>
        <taxon>Capitellidae</taxon>
        <taxon>Capitella</taxon>
    </lineage>
</organism>
<gene>
    <name evidence="2" type="ORF">CAPTEDRAFT_209425</name>
</gene>
<dbReference type="EMBL" id="AMQN01005857">
    <property type="status" value="NOT_ANNOTATED_CDS"/>
    <property type="molecule type" value="Genomic_DNA"/>
</dbReference>